<evidence type="ECO:0000256" key="1">
    <source>
        <dbReference type="SAM" id="SignalP"/>
    </source>
</evidence>
<accession>A0AAJ5JZJ6</accession>
<evidence type="ECO:0000313" key="3">
    <source>
        <dbReference type="EMBL" id="TLK30863.1"/>
    </source>
</evidence>
<name>A0AAJ5JZJ6_9DEIO</name>
<reference evidence="3 4" key="1">
    <citation type="submission" date="2019-04" db="EMBL/GenBank/DDBJ databases">
        <title>Deinococcus metalilatus MA1002 mutant No.5.</title>
        <authorList>
            <person name="Park W."/>
            <person name="Park C."/>
        </authorList>
    </citation>
    <scope>NUCLEOTIDE SEQUENCE [LARGE SCALE GENOMIC DNA]</scope>
    <source>
        <strain evidence="3 4">MA1002-m5</strain>
    </source>
</reference>
<proteinExistence type="predicted"/>
<keyword evidence="5" id="KW-1185">Reference proteome</keyword>
<feature type="chain" id="PRO_5042595735" evidence="1">
    <location>
        <begin position="19"/>
        <end position="199"/>
    </location>
</feature>
<evidence type="ECO:0000313" key="5">
    <source>
        <dbReference type="Proteomes" id="UP000536909"/>
    </source>
</evidence>
<evidence type="ECO:0000313" key="2">
    <source>
        <dbReference type="EMBL" id="MBB5293770.1"/>
    </source>
</evidence>
<evidence type="ECO:0000313" key="4">
    <source>
        <dbReference type="Proteomes" id="UP000308000"/>
    </source>
</evidence>
<dbReference type="RefSeq" id="WP_129117574.1">
    <property type="nucleotide sequence ID" value="NZ_BSUI01000040.1"/>
</dbReference>
<sequence length="199" mass="21433">MKTLVTLGVALFLGHAAATSYRIGIFVNPNVTSSGSLGPTGDASSATLSAFGHMWIAFIVDDRVDSTYGFWGEGPFGFGGGGFRDDREVADTQAFLRGNVNGMIARFAHVNDTRFNWAKANIKSFSGCTSYKPVGGTGGQCNCIDFATRTWHVLTANWEDFRVGPTTNLSVSTRQVARMIQDKNGGYIQGDLDGGKVWR</sequence>
<dbReference type="Proteomes" id="UP000308000">
    <property type="component" value="Unassembled WGS sequence"/>
</dbReference>
<dbReference type="Proteomes" id="UP000536909">
    <property type="component" value="Unassembled WGS sequence"/>
</dbReference>
<dbReference type="EMBL" id="JACHFV010000002">
    <property type="protein sequence ID" value="MBB5293770.1"/>
    <property type="molecule type" value="Genomic_DNA"/>
</dbReference>
<feature type="signal peptide" evidence="1">
    <location>
        <begin position="1"/>
        <end position="18"/>
    </location>
</feature>
<gene>
    <name evidence="3" type="ORF">FCS05_03665</name>
    <name evidence="2" type="ORF">HNQ10_000583</name>
</gene>
<organism evidence="3 4">
    <name type="scientific">Deinococcus metallilatus</name>
    <dbReference type="NCBI Taxonomy" id="1211322"/>
    <lineage>
        <taxon>Bacteria</taxon>
        <taxon>Thermotogati</taxon>
        <taxon>Deinococcota</taxon>
        <taxon>Deinococci</taxon>
        <taxon>Deinococcales</taxon>
        <taxon>Deinococcaceae</taxon>
        <taxon>Deinococcus</taxon>
    </lineage>
</organism>
<dbReference type="EMBL" id="VBRC01000002">
    <property type="protein sequence ID" value="TLK30863.1"/>
    <property type="molecule type" value="Genomic_DNA"/>
</dbReference>
<protein>
    <submittedName>
        <fullName evidence="3">Uncharacterized protein</fullName>
    </submittedName>
</protein>
<comment type="caution">
    <text evidence="3">The sequence shown here is derived from an EMBL/GenBank/DDBJ whole genome shotgun (WGS) entry which is preliminary data.</text>
</comment>
<keyword evidence="1" id="KW-0732">Signal</keyword>
<reference evidence="2 5" key="2">
    <citation type="submission" date="2020-08" db="EMBL/GenBank/DDBJ databases">
        <title>Genomic Encyclopedia of Type Strains, Phase IV (KMG-IV): sequencing the most valuable type-strain genomes for metagenomic binning, comparative biology and taxonomic classification.</title>
        <authorList>
            <person name="Goeker M."/>
        </authorList>
    </citation>
    <scope>NUCLEOTIDE SEQUENCE [LARGE SCALE GENOMIC DNA]</scope>
    <source>
        <strain evidence="2 5">DSM 105434</strain>
    </source>
</reference>
<dbReference type="AlphaFoldDB" id="A0AAJ5JZJ6"/>